<feature type="transmembrane region" description="Helical" evidence="14">
    <location>
        <begin position="247"/>
        <end position="268"/>
    </location>
</feature>
<evidence type="ECO:0000256" key="2">
    <source>
        <dbReference type="ARBA" id="ARBA00022475"/>
    </source>
</evidence>
<feature type="transmembrane region" description="Helical" evidence="14">
    <location>
        <begin position="79"/>
        <end position="101"/>
    </location>
</feature>
<dbReference type="GO" id="GO:0008142">
    <property type="term" value="F:oxysterol binding"/>
    <property type="evidence" value="ECO:0007669"/>
    <property type="project" value="InterPro"/>
</dbReference>
<keyword evidence="6 14" id="KW-0472">Membrane</keyword>
<gene>
    <name evidence="16" type="primary">gpr34l</name>
</gene>
<keyword evidence="2" id="KW-1003">Cell membrane</keyword>
<evidence type="ECO:0000256" key="12">
    <source>
        <dbReference type="ARBA" id="ARBA00045234"/>
    </source>
</evidence>
<dbReference type="PROSITE" id="PS00237">
    <property type="entry name" value="G_PROTEIN_RECEP_F1_1"/>
    <property type="match status" value="1"/>
</dbReference>
<reference evidence="16" key="2">
    <citation type="submission" date="2025-08" db="UniProtKB">
        <authorList>
            <consortium name="Ensembl"/>
        </authorList>
    </citation>
    <scope>IDENTIFICATION</scope>
</reference>
<dbReference type="InterPro" id="IPR000276">
    <property type="entry name" value="GPCR_Rhodpsn"/>
</dbReference>
<feature type="transmembrane region" description="Helical" evidence="14">
    <location>
        <begin position="47"/>
        <end position="67"/>
    </location>
</feature>
<keyword evidence="17" id="KW-1185">Reference proteome</keyword>
<feature type="transmembrane region" description="Helical" evidence="14">
    <location>
        <begin position="288"/>
        <end position="314"/>
    </location>
</feature>
<dbReference type="GeneTree" id="ENSGT01110000267167"/>
<evidence type="ECO:0000256" key="5">
    <source>
        <dbReference type="ARBA" id="ARBA00023040"/>
    </source>
</evidence>
<evidence type="ECO:0000256" key="4">
    <source>
        <dbReference type="ARBA" id="ARBA00022989"/>
    </source>
</evidence>
<dbReference type="PANTHER" id="PTHR24237:SF14">
    <property type="entry name" value="G-PROTEIN COUPLED RECEPTORS FAMILY 1 PROFILE DOMAIN-CONTAINING PROTEIN"/>
    <property type="match status" value="1"/>
</dbReference>
<feature type="transmembrane region" description="Helical" evidence="14">
    <location>
        <begin position="155"/>
        <end position="175"/>
    </location>
</feature>
<dbReference type="PRINTS" id="PR00237">
    <property type="entry name" value="GPCRRHODOPSN"/>
</dbReference>
<evidence type="ECO:0000256" key="11">
    <source>
        <dbReference type="ARBA" id="ARBA00035691"/>
    </source>
</evidence>
<keyword evidence="5 13" id="KW-0297">G-protein coupled receptor</keyword>
<dbReference type="PROSITE" id="PS50262">
    <property type="entry name" value="G_PROTEIN_RECEP_F1_2"/>
    <property type="match status" value="1"/>
</dbReference>
<evidence type="ECO:0000259" key="15">
    <source>
        <dbReference type="PROSITE" id="PS50262"/>
    </source>
</evidence>
<evidence type="ECO:0000256" key="1">
    <source>
        <dbReference type="ARBA" id="ARBA00004651"/>
    </source>
</evidence>
<comment type="similarity">
    <text evidence="13">Belongs to the G-protein coupled receptor 1 family.</text>
</comment>
<evidence type="ECO:0000313" key="16">
    <source>
        <dbReference type="Ensembl" id="ENSECRP00000023170.1"/>
    </source>
</evidence>
<dbReference type="InterPro" id="IPR017452">
    <property type="entry name" value="GPCR_Rhodpsn_7TM"/>
</dbReference>
<evidence type="ECO:0000256" key="3">
    <source>
        <dbReference type="ARBA" id="ARBA00022692"/>
    </source>
</evidence>
<feature type="transmembrane region" description="Helical" evidence="14">
    <location>
        <begin position="197"/>
        <end position="221"/>
    </location>
</feature>
<dbReference type="OrthoDB" id="10005568at2759"/>
<reference evidence="16" key="1">
    <citation type="submission" date="2021-06" db="EMBL/GenBank/DDBJ databases">
        <authorList>
            <consortium name="Wellcome Sanger Institute Data Sharing"/>
        </authorList>
    </citation>
    <scope>NUCLEOTIDE SEQUENCE [LARGE SCALE GENOMIC DNA]</scope>
</reference>
<dbReference type="Gene3D" id="1.20.1070.10">
    <property type="entry name" value="Rhodopsin 7-helix transmembrane proteins"/>
    <property type="match status" value="1"/>
</dbReference>
<evidence type="ECO:0000313" key="17">
    <source>
        <dbReference type="Proteomes" id="UP000694620"/>
    </source>
</evidence>
<organism evidence="16 17">
    <name type="scientific">Erpetoichthys calabaricus</name>
    <name type="common">Rope fish</name>
    <name type="synonym">Calamoichthys calabaricus</name>
    <dbReference type="NCBI Taxonomy" id="27687"/>
    <lineage>
        <taxon>Eukaryota</taxon>
        <taxon>Metazoa</taxon>
        <taxon>Chordata</taxon>
        <taxon>Craniata</taxon>
        <taxon>Vertebrata</taxon>
        <taxon>Euteleostomi</taxon>
        <taxon>Actinopterygii</taxon>
        <taxon>Polypteriformes</taxon>
        <taxon>Polypteridae</taxon>
        <taxon>Erpetoichthys</taxon>
    </lineage>
</organism>
<accession>A0A8C4SZG8</accession>
<feature type="domain" description="G-protein coupled receptors family 1 profile" evidence="15">
    <location>
        <begin position="59"/>
        <end position="311"/>
    </location>
</feature>
<keyword evidence="7" id="KW-1015">Disulfide bond</keyword>
<feature type="transmembrane region" description="Helical" evidence="14">
    <location>
        <begin position="107"/>
        <end position="134"/>
    </location>
</feature>
<comment type="subcellular location">
    <subcellularLocation>
        <location evidence="1">Cell membrane</location>
        <topology evidence="1">Multi-pass membrane protein</topology>
    </subcellularLocation>
</comment>
<protein>
    <recommendedName>
        <fullName evidence="11">Probable G-protein coupled receptor 34</fullName>
    </recommendedName>
</protein>
<evidence type="ECO:0000256" key="10">
    <source>
        <dbReference type="ARBA" id="ARBA00023224"/>
    </source>
</evidence>
<evidence type="ECO:0000256" key="6">
    <source>
        <dbReference type="ARBA" id="ARBA00023136"/>
    </source>
</evidence>
<keyword evidence="4 14" id="KW-1133">Transmembrane helix</keyword>
<dbReference type="AlphaFoldDB" id="A0A8C4SZG8"/>
<comment type="function">
    <text evidence="12">G-protein-coupled receptor of lysophosphatidylserine (LysoPS) that plays different roles in immune response. Acts a damage-sensing receptor that triggers tissue repair upon recognition of dying neutrophils. Mechanistically, apoptotic neutrophils release lysophosphatydilserine that are recognized by type 3 innate lymphoid cells (ILC3s) via GPR34, which activates downstream PI3K-AKT and RAS-ERK signaling pathways leading to STAT3 activation and IL-22 production. Plays an important role in microglial function, controlling morphology and phagocytosis.</text>
</comment>
<name>A0A8C4SZG8_ERPCA</name>
<evidence type="ECO:0000256" key="8">
    <source>
        <dbReference type="ARBA" id="ARBA00023170"/>
    </source>
</evidence>
<evidence type="ECO:0000256" key="14">
    <source>
        <dbReference type="SAM" id="Phobius"/>
    </source>
</evidence>
<evidence type="ECO:0000256" key="7">
    <source>
        <dbReference type="ARBA" id="ARBA00023157"/>
    </source>
</evidence>
<dbReference type="Proteomes" id="UP000694620">
    <property type="component" value="Chromosome 12"/>
</dbReference>
<dbReference type="PANTHER" id="PTHR24237">
    <property type="entry name" value="G-PROTEIN COUPLED RECEPTOR"/>
    <property type="match status" value="1"/>
</dbReference>
<dbReference type="GO" id="GO:0004930">
    <property type="term" value="F:G protein-coupled receptor activity"/>
    <property type="evidence" value="ECO:0007669"/>
    <property type="project" value="UniProtKB-KW"/>
</dbReference>
<keyword evidence="8 13" id="KW-0675">Receptor</keyword>
<sequence>MDEVSTTALTTLGRHREAPLNTTSNNYPNKSEVCKIEDGFLSVLLPITYSVIFIVGLVCNIVALWVFSFSQKPRTSIAVYLKNLAIADFLLVLCLPFRIAFQNTPGPHILCKIIGCFFYINMYASILFLSLISLDRYLKIIKPIQVFKIQKVEHSITLTHVVWCVLILFTIPFFFEAKINDNDPCGKKCFHFRQKKVLVGVINLIVVTLFFILCGLFLLFYGNIAKKLKTISLKAEQQHLKKRKYEIIMKTFIVLIIFLVCFLPYHIFRVPYVFSQMDIIKHQSWKQALHFANELVLCLSALNSCLDPLIYFFLSSKYKKTVVSVIKGKFKATFLANQRAPSIVRSVTDTKVAQVIQTDMLMVCIDQEGQT</sequence>
<proteinExistence type="inferred from homology"/>
<keyword evidence="10 13" id="KW-0807">Transducer</keyword>
<dbReference type="GO" id="GO:0005886">
    <property type="term" value="C:plasma membrane"/>
    <property type="evidence" value="ECO:0007669"/>
    <property type="project" value="UniProtKB-SubCell"/>
</dbReference>
<dbReference type="GeneID" id="114662559"/>
<reference evidence="16" key="3">
    <citation type="submission" date="2025-09" db="UniProtKB">
        <authorList>
            <consortium name="Ensembl"/>
        </authorList>
    </citation>
    <scope>IDENTIFICATION</scope>
</reference>
<evidence type="ECO:0000256" key="13">
    <source>
        <dbReference type="RuleBase" id="RU000688"/>
    </source>
</evidence>
<evidence type="ECO:0000256" key="9">
    <source>
        <dbReference type="ARBA" id="ARBA00023180"/>
    </source>
</evidence>
<dbReference type="FunFam" id="1.20.1070.10:FF:000150">
    <property type="entry name" value="probable G-protein coupled receptor 34"/>
    <property type="match status" value="1"/>
</dbReference>
<dbReference type="RefSeq" id="XP_051790892.1">
    <property type="nucleotide sequence ID" value="XM_051934932.1"/>
</dbReference>
<dbReference type="Pfam" id="PF00001">
    <property type="entry name" value="7tm_1"/>
    <property type="match status" value="1"/>
</dbReference>
<dbReference type="SUPFAM" id="SSF81321">
    <property type="entry name" value="Family A G protein-coupled receptor-like"/>
    <property type="match status" value="1"/>
</dbReference>
<dbReference type="Ensembl" id="ENSECRT00000023673.1">
    <property type="protein sequence ID" value="ENSECRP00000023170.1"/>
    <property type="gene ID" value="ENSECRG00000015693.1"/>
</dbReference>
<dbReference type="InterPro" id="IPR047160">
    <property type="entry name" value="GP183-like"/>
</dbReference>
<keyword evidence="9" id="KW-0325">Glycoprotein</keyword>
<keyword evidence="3 13" id="KW-0812">Transmembrane</keyword>